<evidence type="ECO:0000313" key="4">
    <source>
        <dbReference type="Proteomes" id="UP000292373"/>
    </source>
</evidence>
<protein>
    <submittedName>
        <fullName evidence="3">Murein transglycosylase</fullName>
    </submittedName>
</protein>
<evidence type="ECO:0000313" key="3">
    <source>
        <dbReference type="EMBL" id="TBT84725.1"/>
    </source>
</evidence>
<dbReference type="EMBL" id="SDMQ01000007">
    <property type="protein sequence ID" value="TBT84725.1"/>
    <property type="molecule type" value="Genomic_DNA"/>
</dbReference>
<name>A0A4Q9KDJ3_9ACTN</name>
<feature type="compositionally biased region" description="Pro residues" evidence="1">
    <location>
        <begin position="40"/>
        <end position="50"/>
    </location>
</feature>
<dbReference type="Proteomes" id="UP000292373">
    <property type="component" value="Unassembled WGS sequence"/>
</dbReference>
<evidence type="ECO:0000256" key="1">
    <source>
        <dbReference type="SAM" id="MobiDB-lite"/>
    </source>
</evidence>
<dbReference type="GO" id="GO:0009253">
    <property type="term" value="P:peptidoglycan catabolic process"/>
    <property type="evidence" value="ECO:0007669"/>
    <property type="project" value="TreeGrafter"/>
</dbReference>
<reference evidence="3 4" key="1">
    <citation type="submission" date="2019-01" db="EMBL/GenBank/DDBJ databases">
        <title>Lactibacter flavus gen. nov., sp. nov., a novel bacterium of the family Propionibacteriaceae isolated from raw milk and dairy products.</title>
        <authorList>
            <person name="Huptas C."/>
            <person name="Wenning M."/>
            <person name="Breitenwieser F."/>
            <person name="Doll E."/>
            <person name="Von Neubeck M."/>
            <person name="Busse H.-J."/>
            <person name="Scherer S."/>
        </authorList>
    </citation>
    <scope>NUCLEOTIDE SEQUENCE [LARGE SCALE GENOMIC DNA]</scope>
    <source>
        <strain evidence="3 4">KCTC 33808</strain>
    </source>
</reference>
<keyword evidence="4" id="KW-1185">Reference proteome</keyword>
<gene>
    <name evidence="3" type="ORF">ET989_08160</name>
</gene>
<sequence length="265" mass="27244">MSAPEPPAVSPAAPVEPADPVLITPEPSPLPSPVDLSTPTPTPVPQPAPTTPAAHTASAAPTTQAPARTTAPTRVPPPGSRPDPTWLSQVADATGVPRRALEAYATATLTLQREKASCSLGWNTLAAIGQIESRHGSYGGARLAADGSTNPRIIGPALNGEGFASIPDTDKGALDGDATWDRAVGPMQFIPSTWRSYGADGNGDGAKDPHNIDDAALAAGRYLCASGGMGNAGGWRNAVIGYNRSEQYLADVARVANEYAMRVPR</sequence>
<dbReference type="AlphaFoldDB" id="A0A4Q9KDJ3"/>
<feature type="compositionally biased region" description="Low complexity" evidence="1">
    <location>
        <begin position="51"/>
        <end position="73"/>
    </location>
</feature>
<dbReference type="InterPro" id="IPR023346">
    <property type="entry name" value="Lysozyme-like_dom_sf"/>
</dbReference>
<dbReference type="PANTHER" id="PTHR30163">
    <property type="entry name" value="MEMBRANE-BOUND LYTIC MUREIN TRANSGLYCOSYLASE B"/>
    <property type="match status" value="1"/>
</dbReference>
<dbReference type="SUPFAM" id="SSF53955">
    <property type="entry name" value="Lysozyme-like"/>
    <property type="match status" value="1"/>
</dbReference>
<dbReference type="Gene3D" id="1.10.530.10">
    <property type="match status" value="1"/>
</dbReference>
<feature type="region of interest" description="Disordered" evidence="1">
    <location>
        <begin position="1"/>
        <end position="90"/>
    </location>
</feature>
<comment type="caution">
    <text evidence="3">The sequence shown here is derived from an EMBL/GenBank/DDBJ whole genome shotgun (WGS) entry which is preliminary data.</text>
</comment>
<accession>A0A4Q9KDJ3</accession>
<dbReference type="Pfam" id="PF13406">
    <property type="entry name" value="SLT_2"/>
    <property type="match status" value="1"/>
</dbReference>
<feature type="domain" description="Transglycosylase SLT" evidence="2">
    <location>
        <begin position="179"/>
        <end position="227"/>
    </location>
</feature>
<evidence type="ECO:0000259" key="2">
    <source>
        <dbReference type="Pfam" id="PF13406"/>
    </source>
</evidence>
<dbReference type="OrthoDB" id="9796191at2"/>
<dbReference type="CDD" id="cd13399">
    <property type="entry name" value="Slt35-like"/>
    <property type="match status" value="1"/>
</dbReference>
<dbReference type="GO" id="GO:0008933">
    <property type="term" value="F:peptidoglycan lytic transglycosylase activity"/>
    <property type="evidence" value="ECO:0007669"/>
    <property type="project" value="TreeGrafter"/>
</dbReference>
<organism evidence="3 4">
    <name type="scientific">Propioniciclava sinopodophylli</name>
    <dbReference type="NCBI Taxonomy" id="1837344"/>
    <lineage>
        <taxon>Bacteria</taxon>
        <taxon>Bacillati</taxon>
        <taxon>Actinomycetota</taxon>
        <taxon>Actinomycetes</taxon>
        <taxon>Propionibacteriales</taxon>
        <taxon>Propionibacteriaceae</taxon>
        <taxon>Propioniciclava</taxon>
    </lineage>
</organism>
<dbReference type="InterPro" id="IPR043426">
    <property type="entry name" value="MltB-like"/>
</dbReference>
<dbReference type="InterPro" id="IPR031304">
    <property type="entry name" value="SLT_2"/>
</dbReference>
<dbReference type="PANTHER" id="PTHR30163:SF8">
    <property type="entry name" value="LYTIC MUREIN TRANSGLYCOSYLASE"/>
    <property type="match status" value="1"/>
</dbReference>
<proteinExistence type="predicted"/>